<dbReference type="EMBL" id="CP157483">
    <property type="protein sequence ID" value="XBO43533.1"/>
    <property type="molecule type" value="Genomic_DNA"/>
</dbReference>
<accession>A0AAU7JTJ4</accession>
<proteinExistence type="predicted"/>
<dbReference type="AlphaFoldDB" id="A0AAU7JTJ4"/>
<organism evidence="1">
    <name type="scientific">Pedococcus sp. KACC 23699</name>
    <dbReference type="NCBI Taxonomy" id="3149228"/>
    <lineage>
        <taxon>Bacteria</taxon>
        <taxon>Bacillati</taxon>
        <taxon>Actinomycetota</taxon>
        <taxon>Actinomycetes</taxon>
        <taxon>Micrococcales</taxon>
        <taxon>Intrasporangiaceae</taxon>
        <taxon>Pedococcus</taxon>
    </lineage>
</organism>
<sequence length="58" mass="6511">MSIAADPLFVTAEVAYRRESLAAGLPTARRARRHHNVVEAILQRGPRLHHRHGIARHA</sequence>
<dbReference type="RefSeq" id="WP_406830972.1">
    <property type="nucleotide sequence ID" value="NZ_CP157483.1"/>
</dbReference>
<name>A0AAU7JTJ4_9MICO</name>
<evidence type="ECO:0000313" key="1">
    <source>
        <dbReference type="EMBL" id="XBO43533.1"/>
    </source>
</evidence>
<reference evidence="1" key="1">
    <citation type="submission" date="2024-05" db="EMBL/GenBank/DDBJ databases">
        <authorList>
            <person name="Kim S."/>
            <person name="Heo J."/>
            <person name="Choi H."/>
            <person name="Choi Y."/>
            <person name="Kwon S.-W."/>
            <person name="Kim Y."/>
        </authorList>
    </citation>
    <scope>NUCLEOTIDE SEQUENCE</scope>
    <source>
        <strain evidence="1">KACC 23699</strain>
    </source>
</reference>
<gene>
    <name evidence="1" type="ORF">ABEG17_18520</name>
</gene>
<protein>
    <submittedName>
        <fullName evidence="1">Uncharacterized protein</fullName>
    </submittedName>
</protein>